<dbReference type="Pfam" id="PF00294">
    <property type="entry name" value="PfkB"/>
    <property type="match status" value="1"/>
</dbReference>
<dbReference type="InterPro" id="IPR029056">
    <property type="entry name" value="Ribokinase-like"/>
</dbReference>
<name>A0A8S0WEK8_9FIRM</name>
<sequence>MPSGQRSERYGAVAYSVSALLQLLEHSSDHAICLSHVAPEDFAAVTALLDHPNLDLTGLTQRDRGTTEIELTYLNGKERQSRQSNVMPPFTLAEMDLLAECEAVLLMPLNESDIPLACVQKLRRVTNGLLFLDVHGLITGLNERGERFRKKWADAAAWLPEIDILKMNDSETSWVAGEPLKTLEEFVEFAAGIVASGPEACWITFGDRSSLISWRAWRREKRIFWAQVPVVTDIGPVLDTTGCGDASSAGFLYSYVKLFHNPIHSVILGNTLGSLKAASLETKAFPPLPEIKGVIVTHYGEYLHTLLDDFLTSNHLIVHEFKGG</sequence>
<gene>
    <name evidence="2" type="ORF">DEACI_0884</name>
    <name evidence="3" type="ORF">DEACI_4095</name>
</gene>
<accession>A0A8S0WEK8</accession>
<dbReference type="InterPro" id="IPR011611">
    <property type="entry name" value="PfkB_dom"/>
</dbReference>
<dbReference type="RefSeq" id="WP_240983933.1">
    <property type="nucleotide sequence ID" value="NZ_CDGJ01000134.1"/>
</dbReference>
<feature type="domain" description="Carbohydrate kinase PfkB" evidence="1">
    <location>
        <begin position="154"/>
        <end position="282"/>
    </location>
</feature>
<dbReference type="KEGG" id="aacx:DEACI_0884"/>
<evidence type="ECO:0000259" key="1">
    <source>
        <dbReference type="Pfam" id="PF00294"/>
    </source>
</evidence>
<dbReference type="EMBL" id="LR746496">
    <property type="protein sequence ID" value="CAA7600232.1"/>
    <property type="molecule type" value="Genomic_DNA"/>
</dbReference>
<reference evidence="2" key="2">
    <citation type="submission" date="2020-01" db="EMBL/GenBank/DDBJ databases">
        <authorList>
            <person name="Hornung B."/>
        </authorList>
    </citation>
    <scope>NUCLEOTIDE SEQUENCE</scope>
    <source>
        <strain evidence="2">PacBioINE</strain>
    </source>
</reference>
<evidence type="ECO:0000313" key="4">
    <source>
        <dbReference type="Proteomes" id="UP001071230"/>
    </source>
</evidence>
<evidence type="ECO:0000313" key="3">
    <source>
        <dbReference type="EMBL" id="CEJ09610.1"/>
    </source>
</evidence>
<dbReference type="Gene3D" id="3.40.1190.20">
    <property type="match status" value="1"/>
</dbReference>
<keyword evidence="4" id="KW-1185">Reference proteome</keyword>
<protein>
    <submittedName>
        <fullName evidence="2">Carbohydrate kinase PfkB</fullName>
    </submittedName>
</protein>
<proteinExistence type="predicted"/>
<keyword evidence="2" id="KW-0808">Transferase</keyword>
<dbReference type="GO" id="GO:0016301">
    <property type="term" value="F:kinase activity"/>
    <property type="evidence" value="ECO:0007669"/>
    <property type="project" value="UniProtKB-KW"/>
</dbReference>
<keyword evidence="2" id="KW-0418">Kinase</keyword>
<dbReference type="Proteomes" id="UP001071230">
    <property type="component" value="Unassembled WGS sequence"/>
</dbReference>
<dbReference type="SUPFAM" id="SSF53613">
    <property type="entry name" value="Ribokinase-like"/>
    <property type="match status" value="1"/>
</dbReference>
<dbReference type="AlphaFoldDB" id="A0A8S0WEK8"/>
<dbReference type="Proteomes" id="UP000836597">
    <property type="component" value="Chromosome"/>
</dbReference>
<evidence type="ECO:0000313" key="2">
    <source>
        <dbReference type="EMBL" id="CAA7600232.1"/>
    </source>
</evidence>
<organism evidence="2">
    <name type="scientific">Acididesulfobacillus acetoxydans</name>
    <dbReference type="NCBI Taxonomy" id="1561005"/>
    <lineage>
        <taxon>Bacteria</taxon>
        <taxon>Bacillati</taxon>
        <taxon>Bacillota</taxon>
        <taxon>Clostridia</taxon>
        <taxon>Eubacteriales</taxon>
        <taxon>Peptococcaceae</taxon>
        <taxon>Acididesulfobacillus</taxon>
    </lineage>
</organism>
<reference evidence="3" key="1">
    <citation type="submission" date="2014-11" db="EMBL/GenBank/DDBJ databases">
        <authorList>
            <person name="Hornung B.V."/>
        </authorList>
    </citation>
    <scope>NUCLEOTIDE SEQUENCE</scope>
    <source>
        <strain evidence="3">INE</strain>
    </source>
</reference>
<dbReference type="EMBL" id="CDGJ01000134">
    <property type="protein sequence ID" value="CEJ09610.1"/>
    <property type="molecule type" value="Genomic_DNA"/>
</dbReference>